<evidence type="ECO:0000313" key="3">
    <source>
        <dbReference type="EMBL" id="VDD94569.1"/>
    </source>
</evidence>
<feature type="chain" id="PRO_5043122916" evidence="2">
    <location>
        <begin position="23"/>
        <end position="225"/>
    </location>
</feature>
<feature type="compositionally biased region" description="Acidic residues" evidence="1">
    <location>
        <begin position="132"/>
        <end position="154"/>
    </location>
</feature>
<dbReference type="EMBL" id="UXUI01009964">
    <property type="protein sequence ID" value="VDD94569.1"/>
    <property type="molecule type" value="Genomic_DNA"/>
</dbReference>
<organism evidence="5">
    <name type="scientific">Enterobius vermicularis</name>
    <name type="common">Human pinworm</name>
    <dbReference type="NCBI Taxonomy" id="51028"/>
    <lineage>
        <taxon>Eukaryota</taxon>
        <taxon>Metazoa</taxon>
        <taxon>Ecdysozoa</taxon>
        <taxon>Nematoda</taxon>
        <taxon>Chromadorea</taxon>
        <taxon>Rhabditida</taxon>
        <taxon>Spirurina</taxon>
        <taxon>Oxyuridomorpha</taxon>
        <taxon>Oxyuroidea</taxon>
        <taxon>Oxyuridae</taxon>
        <taxon>Enterobius</taxon>
    </lineage>
</organism>
<reference evidence="3 4" key="2">
    <citation type="submission" date="2018-10" db="EMBL/GenBank/DDBJ databases">
        <authorList>
            <consortium name="Pathogen Informatics"/>
        </authorList>
    </citation>
    <scope>NUCLEOTIDE SEQUENCE [LARGE SCALE GENOMIC DNA]</scope>
</reference>
<feature type="region of interest" description="Disordered" evidence="1">
    <location>
        <begin position="78"/>
        <end position="167"/>
    </location>
</feature>
<feature type="region of interest" description="Disordered" evidence="1">
    <location>
        <begin position="30"/>
        <end position="62"/>
    </location>
</feature>
<evidence type="ECO:0000313" key="4">
    <source>
        <dbReference type="Proteomes" id="UP000274131"/>
    </source>
</evidence>
<dbReference type="AlphaFoldDB" id="A0A0N4VGM4"/>
<dbReference type="Proteomes" id="UP000274131">
    <property type="component" value="Unassembled WGS sequence"/>
</dbReference>
<feature type="signal peptide" evidence="2">
    <location>
        <begin position="1"/>
        <end position="22"/>
    </location>
</feature>
<reference evidence="5" key="1">
    <citation type="submission" date="2017-02" db="UniProtKB">
        <authorList>
            <consortium name="WormBaseParasite"/>
        </authorList>
    </citation>
    <scope>IDENTIFICATION</scope>
</reference>
<keyword evidence="4" id="KW-1185">Reference proteome</keyword>
<name>A0A0N4VGM4_ENTVE</name>
<gene>
    <name evidence="3" type="ORF">EVEC_LOCUS9320</name>
</gene>
<sequence length="225" mass="25729">MKAFFLLLISFLAFLLYTLIHWKEIQNFRRQDDDDDDGGGDDDDVDDDDENEKNRNQAIVGAAITSRRGVKKRWKLREEGTNEVRDSETRERDNKVEEWKKGRDGGQKGERGVWRGRKRGVGVGLGERCEHDEGDEDEDGEVEEEEEEEEIEEREEGKENTGTGKRSIHIVPFMAPKQISKASGVEDKDRGVGGNTITMYLLSFTKNGVQMVMSLCPRQRSIVFT</sequence>
<keyword evidence="2" id="KW-0732">Signal</keyword>
<protein>
    <submittedName>
        <fullName evidence="3 5">Uncharacterized protein</fullName>
    </submittedName>
</protein>
<evidence type="ECO:0000256" key="1">
    <source>
        <dbReference type="SAM" id="MobiDB-lite"/>
    </source>
</evidence>
<accession>A0A0N4VGM4</accession>
<evidence type="ECO:0000313" key="5">
    <source>
        <dbReference type="WBParaSite" id="EVEC_0000994601-mRNA-1"/>
    </source>
</evidence>
<dbReference type="WBParaSite" id="EVEC_0000994601-mRNA-1">
    <property type="protein sequence ID" value="EVEC_0000994601-mRNA-1"/>
    <property type="gene ID" value="EVEC_0000994601"/>
</dbReference>
<proteinExistence type="predicted"/>
<feature type="compositionally biased region" description="Basic and acidic residues" evidence="1">
    <location>
        <begin position="78"/>
        <end position="113"/>
    </location>
</feature>
<feature type="compositionally biased region" description="Acidic residues" evidence="1">
    <location>
        <begin position="33"/>
        <end position="51"/>
    </location>
</feature>
<evidence type="ECO:0000256" key="2">
    <source>
        <dbReference type="SAM" id="SignalP"/>
    </source>
</evidence>